<evidence type="ECO:0000313" key="1">
    <source>
        <dbReference type="EMBL" id="RVT90569.1"/>
    </source>
</evidence>
<dbReference type="AlphaFoldDB" id="A0A437LYR7"/>
<accession>A0A437LYR7</accession>
<keyword evidence="2" id="KW-1185">Reference proteome</keyword>
<dbReference type="OrthoDB" id="7474776at2"/>
<comment type="caution">
    <text evidence="1">The sequence shown here is derived from an EMBL/GenBank/DDBJ whole genome shotgun (WGS) entry which is preliminary data.</text>
</comment>
<dbReference type="RefSeq" id="WP_127745696.1">
    <property type="nucleotide sequence ID" value="NZ_SACN01000003.1"/>
</dbReference>
<name>A0A437LYR7_9SPHN</name>
<dbReference type="EMBL" id="SACN01000003">
    <property type="protein sequence ID" value="RVT90569.1"/>
    <property type="molecule type" value="Genomic_DNA"/>
</dbReference>
<gene>
    <name evidence="1" type="ORF">EOD43_19475</name>
</gene>
<reference evidence="1 2" key="1">
    <citation type="submission" date="2019-01" db="EMBL/GenBank/DDBJ databases">
        <authorList>
            <person name="Chen W.-M."/>
        </authorList>
    </citation>
    <scope>NUCLEOTIDE SEQUENCE [LARGE SCALE GENOMIC DNA]</scope>
    <source>
        <strain evidence="1 2">CCP-7</strain>
    </source>
</reference>
<evidence type="ECO:0000313" key="2">
    <source>
        <dbReference type="Proteomes" id="UP000282971"/>
    </source>
</evidence>
<sequence length="89" mass="9159">MMTGNIATQVLTTVNAPYGADLSAHQLAELVADVEAAGNFNASVFAFYSEVDPVVQSQFLKAMGVDLAAAGKVAGLLSQLSGYRLPLAA</sequence>
<organism evidence="1 2">
    <name type="scientific">Sphingomonas crocodyli</name>
    <dbReference type="NCBI Taxonomy" id="1979270"/>
    <lineage>
        <taxon>Bacteria</taxon>
        <taxon>Pseudomonadati</taxon>
        <taxon>Pseudomonadota</taxon>
        <taxon>Alphaproteobacteria</taxon>
        <taxon>Sphingomonadales</taxon>
        <taxon>Sphingomonadaceae</taxon>
        <taxon>Sphingomonas</taxon>
    </lineage>
</organism>
<proteinExistence type="predicted"/>
<dbReference type="Proteomes" id="UP000282971">
    <property type="component" value="Unassembled WGS sequence"/>
</dbReference>
<protein>
    <submittedName>
        <fullName evidence="1">Uncharacterized protein</fullName>
    </submittedName>
</protein>